<dbReference type="SUPFAM" id="SSF56784">
    <property type="entry name" value="HAD-like"/>
    <property type="match status" value="1"/>
</dbReference>
<dbReference type="SFLD" id="SFLDG01129">
    <property type="entry name" value="C1.5:_HAD__Beta-PGM__Phosphata"/>
    <property type="match status" value="1"/>
</dbReference>
<dbReference type="GO" id="GO:0006281">
    <property type="term" value="P:DNA repair"/>
    <property type="evidence" value="ECO:0007669"/>
    <property type="project" value="TreeGrafter"/>
</dbReference>
<evidence type="ECO:0000313" key="1">
    <source>
        <dbReference type="EMBL" id="MBM9466945.1"/>
    </source>
</evidence>
<evidence type="ECO:0000313" key="2">
    <source>
        <dbReference type="Proteomes" id="UP000663792"/>
    </source>
</evidence>
<dbReference type="Gene3D" id="3.40.50.1000">
    <property type="entry name" value="HAD superfamily/HAD-like"/>
    <property type="match status" value="1"/>
</dbReference>
<dbReference type="AlphaFoldDB" id="A0A939BYC3"/>
<dbReference type="SFLD" id="SFLDG01135">
    <property type="entry name" value="C1.5.6:_HAD__Beta-PGM__Phospha"/>
    <property type="match status" value="1"/>
</dbReference>
<dbReference type="NCBIfam" id="TIGR01509">
    <property type="entry name" value="HAD-SF-IA-v3"/>
    <property type="match status" value="1"/>
</dbReference>
<dbReference type="InterPro" id="IPR050155">
    <property type="entry name" value="HAD-like_hydrolase_sf"/>
</dbReference>
<dbReference type="Pfam" id="PF13419">
    <property type="entry name" value="HAD_2"/>
    <property type="match status" value="1"/>
</dbReference>
<dbReference type="EMBL" id="JAERWK010000008">
    <property type="protein sequence ID" value="MBM9466945.1"/>
    <property type="molecule type" value="Genomic_DNA"/>
</dbReference>
<protein>
    <submittedName>
        <fullName evidence="1">HAD family hydrolase</fullName>
    </submittedName>
</protein>
<gene>
    <name evidence="1" type="ORF">JL106_06565</name>
</gene>
<accession>A0A939BYC3</accession>
<dbReference type="InterPro" id="IPR006439">
    <property type="entry name" value="HAD-SF_hydro_IA"/>
</dbReference>
<dbReference type="Proteomes" id="UP000663792">
    <property type="component" value="Unassembled WGS sequence"/>
</dbReference>
<dbReference type="Gene3D" id="1.10.150.240">
    <property type="entry name" value="Putative phosphatase, domain 2"/>
    <property type="match status" value="1"/>
</dbReference>
<dbReference type="PANTHER" id="PTHR43434:SF16">
    <property type="entry name" value="BLL8046 PROTEIN"/>
    <property type="match status" value="1"/>
</dbReference>
<keyword evidence="2" id="KW-1185">Reference proteome</keyword>
<dbReference type="GO" id="GO:0008967">
    <property type="term" value="F:phosphoglycolate phosphatase activity"/>
    <property type="evidence" value="ECO:0007669"/>
    <property type="project" value="TreeGrafter"/>
</dbReference>
<dbReference type="InterPro" id="IPR041492">
    <property type="entry name" value="HAD_2"/>
</dbReference>
<sequence length="223" mass="23814">MARTVLFDIDGTLVDSNYLHIATWSQAFVNAGRPVDDWRIHRAIGMDSAKLLAALLELDEDQVDHDETAQRAKSAHRELYRAVRHRLRPFDGARELLRSLAERGHRVVLATSAPPEELAALLEVLDAEAWLAAVTSSDDVDTAKPDPDIVQVALDKVGADAADAVFVGDAVWDGAAATRAGVRFVAVRSGGAADADLRDAGAMAVHDDVAGLLATLDHGPLVS</sequence>
<dbReference type="NCBIfam" id="TIGR01549">
    <property type="entry name" value="HAD-SF-IA-v1"/>
    <property type="match status" value="1"/>
</dbReference>
<keyword evidence="1" id="KW-0378">Hydrolase</keyword>
<dbReference type="InterPro" id="IPR023214">
    <property type="entry name" value="HAD_sf"/>
</dbReference>
<name>A0A939BYC3_9ACTN</name>
<proteinExistence type="predicted"/>
<dbReference type="SFLD" id="SFLDS00003">
    <property type="entry name" value="Haloacid_Dehalogenase"/>
    <property type="match status" value="1"/>
</dbReference>
<dbReference type="InterPro" id="IPR023198">
    <property type="entry name" value="PGP-like_dom2"/>
</dbReference>
<reference evidence="1" key="1">
    <citation type="submission" date="2021-01" db="EMBL/GenBank/DDBJ databases">
        <title>YIM 132084 draft genome.</title>
        <authorList>
            <person name="An D."/>
        </authorList>
    </citation>
    <scope>NUCLEOTIDE SEQUENCE</scope>
    <source>
        <strain evidence="1">YIM 132084</strain>
    </source>
</reference>
<comment type="caution">
    <text evidence="1">The sequence shown here is derived from an EMBL/GenBank/DDBJ whole genome shotgun (WGS) entry which is preliminary data.</text>
</comment>
<dbReference type="RefSeq" id="WP_205259879.1">
    <property type="nucleotide sequence ID" value="NZ_JAERWK010000008.1"/>
</dbReference>
<dbReference type="GO" id="GO:0005829">
    <property type="term" value="C:cytosol"/>
    <property type="evidence" value="ECO:0007669"/>
    <property type="project" value="TreeGrafter"/>
</dbReference>
<dbReference type="InterPro" id="IPR036412">
    <property type="entry name" value="HAD-like_sf"/>
</dbReference>
<organism evidence="1 2">
    <name type="scientific">Nakamurella leprariae</name>
    <dbReference type="NCBI Taxonomy" id="2803911"/>
    <lineage>
        <taxon>Bacteria</taxon>
        <taxon>Bacillati</taxon>
        <taxon>Actinomycetota</taxon>
        <taxon>Actinomycetes</taxon>
        <taxon>Nakamurellales</taxon>
        <taxon>Nakamurellaceae</taxon>
        <taxon>Nakamurella</taxon>
    </lineage>
</organism>
<dbReference type="PANTHER" id="PTHR43434">
    <property type="entry name" value="PHOSPHOGLYCOLATE PHOSPHATASE"/>
    <property type="match status" value="1"/>
</dbReference>